<protein>
    <submittedName>
        <fullName evidence="1 4">Uncharacterized protein</fullName>
    </submittedName>
</protein>
<name>A0A0N4UBL4_DRAME</name>
<dbReference type="AlphaFoldDB" id="A0A0N4UBL4"/>
<proteinExistence type="predicted"/>
<accession>A0A0N4UBL4</accession>
<dbReference type="WBParaSite" id="DME_0000459901-mRNA-1">
    <property type="protein sequence ID" value="DME_0000459901-mRNA-1"/>
    <property type="gene ID" value="DME_0000459901"/>
</dbReference>
<keyword evidence="3" id="KW-1185">Reference proteome</keyword>
<evidence type="ECO:0000313" key="4">
    <source>
        <dbReference type="WBParaSite" id="DME_0000459901-mRNA-1"/>
    </source>
</evidence>
<sequence>MKIRRRIRPHELYWDAWFHQNGPIGTNAPTIVVDVDKESDFGFAQAMSYVQRFHKFYLRPKEQEEACEFTPCKHPRAMCCGKLSLTGDNGKFICQ</sequence>
<evidence type="ECO:0000313" key="1">
    <source>
        <dbReference type="EMBL" id="VDN58509.1"/>
    </source>
</evidence>
<evidence type="ECO:0000313" key="2">
    <source>
        <dbReference type="Proteomes" id="UP000038040"/>
    </source>
</evidence>
<gene>
    <name evidence="1" type="ORF">DME_LOCUS8482</name>
</gene>
<organism evidence="2 4">
    <name type="scientific">Dracunculus medinensis</name>
    <name type="common">Guinea worm</name>
    <dbReference type="NCBI Taxonomy" id="318479"/>
    <lineage>
        <taxon>Eukaryota</taxon>
        <taxon>Metazoa</taxon>
        <taxon>Ecdysozoa</taxon>
        <taxon>Nematoda</taxon>
        <taxon>Chromadorea</taxon>
        <taxon>Rhabditida</taxon>
        <taxon>Spirurina</taxon>
        <taxon>Dracunculoidea</taxon>
        <taxon>Dracunculidae</taxon>
        <taxon>Dracunculus</taxon>
    </lineage>
</organism>
<dbReference type="Proteomes" id="UP000038040">
    <property type="component" value="Unplaced"/>
</dbReference>
<reference evidence="4" key="1">
    <citation type="submission" date="2017-02" db="UniProtKB">
        <authorList>
            <consortium name="WormBaseParasite"/>
        </authorList>
    </citation>
    <scope>IDENTIFICATION</scope>
</reference>
<dbReference type="EMBL" id="UYYG01001169">
    <property type="protein sequence ID" value="VDN58509.1"/>
    <property type="molecule type" value="Genomic_DNA"/>
</dbReference>
<reference evidence="1 3" key="2">
    <citation type="submission" date="2018-11" db="EMBL/GenBank/DDBJ databases">
        <authorList>
            <consortium name="Pathogen Informatics"/>
        </authorList>
    </citation>
    <scope>NUCLEOTIDE SEQUENCE [LARGE SCALE GENOMIC DNA]</scope>
</reference>
<dbReference type="Proteomes" id="UP000274756">
    <property type="component" value="Unassembled WGS sequence"/>
</dbReference>
<evidence type="ECO:0000313" key="3">
    <source>
        <dbReference type="Proteomes" id="UP000274756"/>
    </source>
</evidence>